<dbReference type="KEGG" id="bpl:BURPS1106A_A2705"/>
<evidence type="ECO:0000313" key="2">
    <source>
        <dbReference type="Proteomes" id="UP000006738"/>
    </source>
</evidence>
<protein>
    <submittedName>
        <fullName evidence="1">Uncharacterized protein</fullName>
    </submittedName>
</protein>
<reference evidence="2" key="1">
    <citation type="submission" date="2007-02" db="EMBL/GenBank/DDBJ databases">
        <authorList>
            <person name="DeShazer D."/>
            <person name="Woods D.E."/>
            <person name="Nierman W.C."/>
        </authorList>
    </citation>
    <scope>NUCLEOTIDE SEQUENCE [LARGE SCALE GENOMIC DNA]</scope>
    <source>
        <strain evidence="2">1106a</strain>
    </source>
</reference>
<dbReference type="AlphaFoldDB" id="A3P8S6"/>
<dbReference type="HOGENOM" id="CLU_3306126_0_0_4"/>
<gene>
    <name evidence="1" type="ordered locus">BURPS1106A_A2705</name>
</gene>
<dbReference type="EMBL" id="CP000573">
    <property type="protein sequence ID" value="ABN93587.1"/>
    <property type="molecule type" value="Genomic_DNA"/>
</dbReference>
<dbReference type="Proteomes" id="UP000006738">
    <property type="component" value="Chromosome II"/>
</dbReference>
<proteinExistence type="predicted"/>
<accession>A3P8S6</accession>
<sequence length="39" mass="4086">MRRADAACANLAKEGVKAGVSRRLRGGAVANGRRGVSFR</sequence>
<name>A3P8S6_BURP0</name>
<organism evidence="1 2">
    <name type="scientific">Burkholderia pseudomallei (strain 1106a)</name>
    <dbReference type="NCBI Taxonomy" id="357348"/>
    <lineage>
        <taxon>Bacteria</taxon>
        <taxon>Pseudomonadati</taxon>
        <taxon>Pseudomonadota</taxon>
        <taxon>Betaproteobacteria</taxon>
        <taxon>Burkholderiales</taxon>
        <taxon>Burkholderiaceae</taxon>
        <taxon>Burkholderia</taxon>
        <taxon>pseudomallei group</taxon>
    </lineage>
</organism>
<evidence type="ECO:0000313" key="1">
    <source>
        <dbReference type="EMBL" id="ABN93587.1"/>
    </source>
</evidence>